<dbReference type="InterPro" id="IPR015943">
    <property type="entry name" value="WD40/YVTN_repeat-like_dom_sf"/>
</dbReference>
<accession>A0AAV4PFI5</accession>
<comment type="caution">
    <text evidence="5">The sequence shown here is derived from an EMBL/GenBank/DDBJ whole genome shotgun (WGS) entry which is preliminary data.</text>
</comment>
<dbReference type="PROSITE" id="PS51257">
    <property type="entry name" value="PROKAR_LIPOPROTEIN"/>
    <property type="match status" value="1"/>
</dbReference>
<name>A0AAV4PFI5_CAEEX</name>
<dbReference type="SUPFAM" id="SSF50978">
    <property type="entry name" value="WD40 repeat-like"/>
    <property type="match status" value="1"/>
</dbReference>
<proteinExistence type="predicted"/>
<dbReference type="SMART" id="SM00320">
    <property type="entry name" value="WD40"/>
    <property type="match status" value="7"/>
</dbReference>
<dbReference type="PROSITE" id="PS50294">
    <property type="entry name" value="WD_REPEATS_REGION"/>
    <property type="match status" value="2"/>
</dbReference>
<evidence type="ECO:0000313" key="6">
    <source>
        <dbReference type="Proteomes" id="UP001054945"/>
    </source>
</evidence>
<dbReference type="Pfam" id="PF00400">
    <property type="entry name" value="WD40"/>
    <property type="match status" value="3"/>
</dbReference>
<protein>
    <recommendedName>
        <fullName evidence="1">WD repeat-containing protein on Y chromosome</fullName>
    </recommendedName>
</protein>
<evidence type="ECO:0000256" key="4">
    <source>
        <dbReference type="PROSITE-ProRule" id="PRU00221"/>
    </source>
</evidence>
<gene>
    <name evidence="5" type="primary">AVEN_169638_1</name>
    <name evidence="5" type="ORF">CEXT_327271</name>
</gene>
<feature type="repeat" description="WD" evidence="4">
    <location>
        <begin position="349"/>
        <end position="383"/>
    </location>
</feature>
<dbReference type="InterPro" id="IPR020472">
    <property type="entry name" value="WD40_PAC1"/>
</dbReference>
<dbReference type="PRINTS" id="PR00320">
    <property type="entry name" value="GPROTEINBRPT"/>
</dbReference>
<dbReference type="EMBL" id="BPLR01004560">
    <property type="protein sequence ID" value="GIX95758.1"/>
    <property type="molecule type" value="Genomic_DNA"/>
</dbReference>
<dbReference type="Gene3D" id="2.130.10.10">
    <property type="entry name" value="YVTN repeat-like/Quinoprotein amine dehydrogenase"/>
    <property type="match status" value="3"/>
</dbReference>
<keyword evidence="3" id="KW-0677">Repeat</keyword>
<dbReference type="InterPro" id="IPR019775">
    <property type="entry name" value="WD40_repeat_CS"/>
</dbReference>
<dbReference type="PANTHER" id="PTHR44324:SF6">
    <property type="entry name" value="EF-HAND CALCIUM BINDING DOMAIN 8"/>
    <property type="match status" value="1"/>
</dbReference>
<evidence type="ECO:0000256" key="1">
    <source>
        <dbReference type="ARBA" id="ARBA00014901"/>
    </source>
</evidence>
<organism evidence="5 6">
    <name type="scientific">Caerostris extrusa</name>
    <name type="common">Bark spider</name>
    <name type="synonym">Caerostris bankana</name>
    <dbReference type="NCBI Taxonomy" id="172846"/>
    <lineage>
        <taxon>Eukaryota</taxon>
        <taxon>Metazoa</taxon>
        <taxon>Ecdysozoa</taxon>
        <taxon>Arthropoda</taxon>
        <taxon>Chelicerata</taxon>
        <taxon>Arachnida</taxon>
        <taxon>Araneae</taxon>
        <taxon>Araneomorphae</taxon>
        <taxon>Entelegynae</taxon>
        <taxon>Araneoidea</taxon>
        <taxon>Araneidae</taxon>
        <taxon>Caerostris</taxon>
    </lineage>
</organism>
<dbReference type="SUPFAM" id="SSF63829">
    <property type="entry name" value="Calcium-dependent phosphotriesterase"/>
    <property type="match status" value="1"/>
</dbReference>
<feature type="repeat" description="WD" evidence="4">
    <location>
        <begin position="619"/>
        <end position="652"/>
    </location>
</feature>
<dbReference type="AlphaFoldDB" id="A0AAV4PFI5"/>
<sequence>MKNGVYQKMMDLFHTHPIHYHGWLACILEKRSKKHFETTIAIQDDGEKMTTMATGLACLPKFKIVAVATTAADIRFFNASTYKRLRRRASHLIPQKITFDDLKNGRINGIKLEHTAKSHFTNVAKVRYMPNLRIVVSCAVSSKRAMLIHHLDQNESLSFYSEAGISCFDYCEKLSCVVTGCIDNSVKIWNPAVSTACYENLTGHFNSVTHVAVDEKCLFVISADRDKTIRVWNLLRPMCLQVIKFKEADFAGKHIFATLFLDKEYDKLIITTNRISVLNLRRKDVKRAAHPDSELVVFATYNTVFDCFITVGNKASVAVWSAETCSQIQEFTEIHVTSTKEGILRTVDVVAAGLEPSERRLITAGRDGSIKVWNFHMGICLKEFQAKFPVMTLSFLNFDIFAAGSSGLITQFYDDGEGSIEDHEWKPLNEETIVSIDNYGHYLMASASCEGEIVIWLWKNVDAKLRMKDRTIETGDTEDLNDYPAQNLVAKRRRFSISQILFLRTRELDDSIGNLVSCGIDGRIRFWNVIYTTKVNKWKLLSKFRAVVRKSDGVLCIGTDKKNSLLFSGDTMGYARVYELEDYYSVLQRLVQIDHREYSKFDHHDEAEVGFAPILLNCFRAHMGAILKVGYSDEREIIITAARQGSIRLWTVLNGGKKPYWERAIEALKRCRLGHVSEDQKEKPFTWLKDKDEYEEDEFSRNFSLHRDLEKRLPHYPGTKALKIQMEKNDT</sequence>
<keyword evidence="6" id="KW-1185">Reference proteome</keyword>
<dbReference type="PROSITE" id="PS00678">
    <property type="entry name" value="WD_REPEATS_1"/>
    <property type="match status" value="1"/>
</dbReference>
<reference evidence="5 6" key="1">
    <citation type="submission" date="2021-06" db="EMBL/GenBank/DDBJ databases">
        <title>Caerostris extrusa draft genome.</title>
        <authorList>
            <person name="Kono N."/>
            <person name="Arakawa K."/>
        </authorList>
    </citation>
    <scope>NUCLEOTIDE SEQUENCE [LARGE SCALE GENOMIC DNA]</scope>
</reference>
<dbReference type="InterPro" id="IPR001680">
    <property type="entry name" value="WD40_rpt"/>
</dbReference>
<evidence type="ECO:0000313" key="5">
    <source>
        <dbReference type="EMBL" id="GIX95758.1"/>
    </source>
</evidence>
<dbReference type="InterPro" id="IPR051242">
    <property type="entry name" value="WD-EF-hand_domain"/>
</dbReference>
<keyword evidence="2 4" id="KW-0853">WD repeat</keyword>
<dbReference type="Proteomes" id="UP001054945">
    <property type="component" value="Unassembled WGS sequence"/>
</dbReference>
<dbReference type="PANTHER" id="PTHR44324">
    <property type="entry name" value="WD40 REPEAT DOMAIN 95"/>
    <property type="match status" value="1"/>
</dbReference>
<feature type="repeat" description="WD" evidence="4">
    <location>
        <begin position="201"/>
        <end position="234"/>
    </location>
</feature>
<evidence type="ECO:0000256" key="2">
    <source>
        <dbReference type="ARBA" id="ARBA00022574"/>
    </source>
</evidence>
<dbReference type="PROSITE" id="PS50082">
    <property type="entry name" value="WD_REPEATS_2"/>
    <property type="match status" value="3"/>
</dbReference>
<dbReference type="InterPro" id="IPR036322">
    <property type="entry name" value="WD40_repeat_dom_sf"/>
</dbReference>
<evidence type="ECO:0000256" key="3">
    <source>
        <dbReference type="ARBA" id="ARBA00022737"/>
    </source>
</evidence>